<dbReference type="CDD" id="cd00093">
    <property type="entry name" value="HTH_XRE"/>
    <property type="match status" value="1"/>
</dbReference>
<dbReference type="Proteomes" id="UP000007392">
    <property type="component" value="Chromosome"/>
</dbReference>
<feature type="domain" description="HTH cro/C1-type" evidence="1">
    <location>
        <begin position="18"/>
        <end position="90"/>
    </location>
</feature>
<organism evidence="2 3">
    <name type="scientific">Paenibacillus mucilaginosus K02</name>
    <dbReference type="NCBI Taxonomy" id="997761"/>
    <lineage>
        <taxon>Bacteria</taxon>
        <taxon>Bacillati</taxon>
        <taxon>Bacillota</taxon>
        <taxon>Bacilli</taxon>
        <taxon>Bacillales</taxon>
        <taxon>Paenibacillaceae</taxon>
        <taxon>Paenibacillus</taxon>
    </lineage>
</organism>
<proteinExistence type="predicted"/>
<dbReference type="Gene3D" id="3.30.450.180">
    <property type="match status" value="1"/>
</dbReference>
<dbReference type="PANTHER" id="PTHR35010">
    <property type="entry name" value="BLL4672 PROTEIN-RELATED"/>
    <property type="match status" value="1"/>
</dbReference>
<dbReference type="RefSeq" id="WP_014652582.1">
    <property type="nucleotide sequence ID" value="NC_017672.3"/>
</dbReference>
<dbReference type="PATRIC" id="fig|997761.3.peg.6306"/>
<dbReference type="KEGG" id="pmw:B2K_31445"/>
<evidence type="ECO:0000259" key="1">
    <source>
        <dbReference type="SMART" id="SM00530"/>
    </source>
</evidence>
<dbReference type="OrthoDB" id="5346389at2"/>
<dbReference type="Gene3D" id="1.10.260.40">
    <property type="entry name" value="lambda repressor-like DNA-binding domains"/>
    <property type="match status" value="1"/>
</dbReference>
<dbReference type="EMBL" id="CP003422">
    <property type="protein sequence ID" value="AFH65173.1"/>
    <property type="molecule type" value="Genomic_DNA"/>
</dbReference>
<evidence type="ECO:0000313" key="3">
    <source>
        <dbReference type="Proteomes" id="UP000007392"/>
    </source>
</evidence>
<sequence length="290" mass="33076">MNRLEQKKFDRRTELAEFLRSRRERLSPEQAGLPPGGRRRTPGLRRTEVALLAGVSVEWYTWLEQGREISVSAALLESLCRTLQLDAAERRHLFLLAHRQPPPADPPARRSIPSALQPFLDGLGLTPGCVLDARMTVVAWNKAFCAVFGDYDAWDEQERNLIRMTFTSPYLRQLKGEEWEAQALRLLAQFRAGYGRFVEDPWWTDTLQELSRISPEFREMWSRHEVIETPEGRKHIRHPSAGLLTFEPLALQVIDSPDLQLLVNTPVPGSGTAEKIERLLADSSQATITE</sequence>
<reference evidence="2 3" key="1">
    <citation type="submission" date="2013-06" db="EMBL/GenBank/DDBJ databases">
        <title>Complete genome sequence of Paenibacillus mucilaginosus K02.</title>
        <authorList>
            <person name="Xiao B."/>
            <person name="Sun L."/>
            <person name="Xiao L."/>
            <person name="Lian B."/>
        </authorList>
    </citation>
    <scope>NUCLEOTIDE SEQUENCE [LARGE SCALE GENOMIC DNA]</scope>
    <source>
        <strain evidence="2 3">K02</strain>
    </source>
</reference>
<dbReference type="Pfam" id="PF13560">
    <property type="entry name" value="HTH_31"/>
    <property type="match status" value="1"/>
</dbReference>
<dbReference type="InterPro" id="IPR041413">
    <property type="entry name" value="MLTR_LBD"/>
</dbReference>
<dbReference type="InterPro" id="IPR001387">
    <property type="entry name" value="Cro/C1-type_HTH"/>
</dbReference>
<evidence type="ECO:0000313" key="2">
    <source>
        <dbReference type="EMBL" id="AFH65173.1"/>
    </source>
</evidence>
<protein>
    <submittedName>
        <fullName evidence="2">Transcriptional regulator</fullName>
    </submittedName>
</protein>
<gene>
    <name evidence="2" type="ORF">B2K_31445</name>
</gene>
<dbReference type="InterPro" id="IPR010982">
    <property type="entry name" value="Lambda_DNA-bd_dom_sf"/>
</dbReference>
<dbReference type="GO" id="GO:0003677">
    <property type="term" value="F:DNA binding"/>
    <property type="evidence" value="ECO:0007669"/>
    <property type="project" value="InterPro"/>
</dbReference>
<name>I0BS26_9BACL</name>
<dbReference type="AlphaFoldDB" id="I0BS26"/>
<dbReference type="Pfam" id="PF17765">
    <property type="entry name" value="MLTR_LBD"/>
    <property type="match status" value="1"/>
</dbReference>
<dbReference type="SUPFAM" id="SSF47413">
    <property type="entry name" value="lambda repressor-like DNA-binding domains"/>
    <property type="match status" value="1"/>
</dbReference>
<dbReference type="HOGENOM" id="CLU_057862_2_0_9"/>
<dbReference type="SMART" id="SM00530">
    <property type="entry name" value="HTH_XRE"/>
    <property type="match status" value="1"/>
</dbReference>
<accession>I0BS26</accession>